<dbReference type="SUPFAM" id="SSF49785">
    <property type="entry name" value="Galactose-binding domain-like"/>
    <property type="match status" value="1"/>
</dbReference>
<keyword evidence="4" id="KW-1185">Reference proteome</keyword>
<comment type="caution">
    <text evidence="3">The sequence shown here is derived from an EMBL/GenBank/DDBJ whole genome shotgun (WGS) entry which is preliminary data.</text>
</comment>
<evidence type="ECO:0000259" key="2">
    <source>
        <dbReference type="PROSITE" id="PS50022"/>
    </source>
</evidence>
<feature type="region of interest" description="Disordered" evidence="1">
    <location>
        <begin position="1"/>
        <end position="39"/>
    </location>
</feature>
<dbReference type="InterPro" id="IPR008979">
    <property type="entry name" value="Galactose-bd-like_sf"/>
</dbReference>
<evidence type="ECO:0000256" key="1">
    <source>
        <dbReference type="SAM" id="MobiDB-lite"/>
    </source>
</evidence>
<sequence>MRASRTSARPSGSASATASGPPSPGPEGSAGPSQPPLNLNVFNLAAGRVTRDSGHADVYGSGNVADADPGTYWESRSNAFPAWVQVDLGNPATARRAVLRLPPSDSWPARTQRIELQGSNDDKTFTTVVGAATYSFDAASGQRASVALPGTPWRYIRVVFTANSLQAAGQLSSLELYLA</sequence>
<protein>
    <recommendedName>
        <fullName evidence="2">F5/8 type C domain-containing protein</fullName>
    </recommendedName>
</protein>
<dbReference type="Pfam" id="PF00754">
    <property type="entry name" value="F5_F8_type_C"/>
    <property type="match status" value="1"/>
</dbReference>
<feature type="compositionally biased region" description="Low complexity" evidence="1">
    <location>
        <begin position="1"/>
        <end position="32"/>
    </location>
</feature>
<reference evidence="3" key="2">
    <citation type="submission" date="2023-01" db="EMBL/GenBank/DDBJ databases">
        <authorList>
            <person name="Sun Q."/>
            <person name="Evtushenko L."/>
        </authorList>
    </citation>
    <scope>NUCLEOTIDE SEQUENCE</scope>
    <source>
        <strain evidence="3">VKM Ac-1321</strain>
    </source>
</reference>
<proteinExistence type="predicted"/>
<evidence type="ECO:0000313" key="3">
    <source>
        <dbReference type="EMBL" id="GLL07385.1"/>
    </source>
</evidence>
<reference evidence="3" key="1">
    <citation type="journal article" date="2014" name="Int. J. Syst. Evol. Microbiol.">
        <title>Complete genome sequence of Corynebacterium casei LMG S-19264T (=DSM 44701T), isolated from a smear-ripened cheese.</title>
        <authorList>
            <consortium name="US DOE Joint Genome Institute (JGI-PGF)"/>
            <person name="Walter F."/>
            <person name="Albersmeier A."/>
            <person name="Kalinowski J."/>
            <person name="Ruckert C."/>
        </authorList>
    </citation>
    <scope>NUCLEOTIDE SEQUENCE</scope>
    <source>
        <strain evidence="3">VKM Ac-1321</strain>
    </source>
</reference>
<organism evidence="3 4">
    <name type="scientific">Dactylosporangium matsuzakiense</name>
    <dbReference type="NCBI Taxonomy" id="53360"/>
    <lineage>
        <taxon>Bacteria</taxon>
        <taxon>Bacillati</taxon>
        <taxon>Actinomycetota</taxon>
        <taxon>Actinomycetes</taxon>
        <taxon>Micromonosporales</taxon>
        <taxon>Micromonosporaceae</taxon>
        <taxon>Dactylosporangium</taxon>
    </lineage>
</organism>
<dbReference type="EMBL" id="BSFP01000093">
    <property type="protein sequence ID" value="GLL07385.1"/>
    <property type="molecule type" value="Genomic_DNA"/>
</dbReference>
<dbReference type="AlphaFoldDB" id="A0A9W6KVX6"/>
<dbReference type="PROSITE" id="PS50022">
    <property type="entry name" value="FA58C_3"/>
    <property type="match status" value="1"/>
</dbReference>
<accession>A0A9W6KVX6</accession>
<feature type="domain" description="F5/8 type C" evidence="2">
    <location>
        <begin position="32"/>
        <end position="179"/>
    </location>
</feature>
<dbReference type="InterPro" id="IPR000421">
    <property type="entry name" value="FA58C"/>
</dbReference>
<name>A0A9W6KVX6_9ACTN</name>
<dbReference type="Proteomes" id="UP001143480">
    <property type="component" value="Unassembled WGS sequence"/>
</dbReference>
<evidence type="ECO:0000313" key="4">
    <source>
        <dbReference type="Proteomes" id="UP001143480"/>
    </source>
</evidence>
<gene>
    <name evidence="3" type="ORF">GCM10017581_091370</name>
</gene>
<dbReference type="Gene3D" id="2.60.120.260">
    <property type="entry name" value="Galactose-binding domain-like"/>
    <property type="match status" value="1"/>
</dbReference>